<feature type="region of interest" description="Disordered" evidence="1">
    <location>
        <begin position="1"/>
        <end position="55"/>
    </location>
</feature>
<comment type="caution">
    <text evidence="2">The sequence shown here is derived from an EMBL/GenBank/DDBJ whole genome shotgun (WGS) entry which is preliminary data.</text>
</comment>
<evidence type="ECO:0000313" key="3">
    <source>
        <dbReference type="Proteomes" id="UP000759103"/>
    </source>
</evidence>
<reference evidence="2 3" key="1">
    <citation type="submission" date="2021-07" db="EMBL/GenBank/DDBJ databases">
        <title>Sphingomonas sp.</title>
        <authorList>
            <person name="Feng G."/>
            <person name="Li J."/>
            <person name="Pan M."/>
        </authorList>
    </citation>
    <scope>NUCLEOTIDE SEQUENCE [LARGE SCALE GENOMIC DNA]</scope>
    <source>
        <strain evidence="2 3">RRHST34</strain>
    </source>
</reference>
<gene>
    <name evidence="2" type="ORF">KZ820_07895</name>
</gene>
<name>A0ABS7BM13_9SPHN</name>
<organism evidence="2 3">
    <name type="scientific">Sphingomonas citri</name>
    <dbReference type="NCBI Taxonomy" id="2862499"/>
    <lineage>
        <taxon>Bacteria</taxon>
        <taxon>Pseudomonadati</taxon>
        <taxon>Pseudomonadota</taxon>
        <taxon>Alphaproteobacteria</taxon>
        <taxon>Sphingomonadales</taxon>
        <taxon>Sphingomonadaceae</taxon>
        <taxon>Sphingomonas</taxon>
    </lineage>
</organism>
<dbReference type="Proteomes" id="UP000759103">
    <property type="component" value="Unassembled WGS sequence"/>
</dbReference>
<proteinExistence type="predicted"/>
<keyword evidence="3" id="KW-1185">Reference proteome</keyword>
<evidence type="ECO:0000313" key="2">
    <source>
        <dbReference type="EMBL" id="MBW6530656.1"/>
    </source>
</evidence>
<accession>A0ABS7BM13</accession>
<protein>
    <submittedName>
        <fullName evidence="2">Uncharacterized protein</fullName>
    </submittedName>
</protein>
<dbReference type="EMBL" id="JAHXZN010000001">
    <property type="protein sequence ID" value="MBW6530656.1"/>
    <property type="molecule type" value="Genomic_DNA"/>
</dbReference>
<sequence length="108" mass="11597">MTARLESRAAAREAQAQEREAARRSRREAAAALAERDPHRAAAERKRGSGRRDVVRQDRDVSGYATLVDGERIRTLAARGASVAGLAAVFGLGEDEIARVLAAAEEEA</sequence>
<evidence type="ECO:0000256" key="1">
    <source>
        <dbReference type="SAM" id="MobiDB-lite"/>
    </source>
</evidence>